<evidence type="ECO:0000313" key="3">
    <source>
        <dbReference type="EMBL" id="ARU04998.1"/>
    </source>
</evidence>
<proteinExistence type="inferred from homology"/>
<dbReference type="CDD" id="cd07012">
    <property type="entry name" value="PBP2_Bug_TTT"/>
    <property type="match status" value="1"/>
</dbReference>
<dbReference type="AlphaFoldDB" id="A0A1Y0ENH9"/>
<dbReference type="Pfam" id="PF03401">
    <property type="entry name" value="TctC"/>
    <property type="match status" value="1"/>
</dbReference>
<feature type="signal peptide" evidence="2">
    <location>
        <begin position="1"/>
        <end position="24"/>
    </location>
</feature>
<gene>
    <name evidence="3" type="ORF">CCO03_10155</name>
</gene>
<dbReference type="OrthoDB" id="8678477at2"/>
<dbReference type="PANTHER" id="PTHR42928:SF5">
    <property type="entry name" value="BLR1237 PROTEIN"/>
    <property type="match status" value="1"/>
</dbReference>
<evidence type="ECO:0000256" key="1">
    <source>
        <dbReference type="ARBA" id="ARBA00006987"/>
    </source>
</evidence>
<dbReference type="SUPFAM" id="SSF53850">
    <property type="entry name" value="Periplasmic binding protein-like II"/>
    <property type="match status" value="1"/>
</dbReference>
<name>A0A1Y0ENH9_9BURK</name>
<dbReference type="EMBL" id="CP021455">
    <property type="protein sequence ID" value="ARU04998.1"/>
    <property type="molecule type" value="Genomic_DNA"/>
</dbReference>
<protein>
    <submittedName>
        <fullName evidence="3">ABC transporter substrate-binding protein</fullName>
    </submittedName>
</protein>
<dbReference type="Gene3D" id="3.40.190.10">
    <property type="entry name" value="Periplasmic binding protein-like II"/>
    <property type="match status" value="1"/>
</dbReference>
<dbReference type="Proteomes" id="UP000196138">
    <property type="component" value="Chromosome"/>
</dbReference>
<keyword evidence="4" id="KW-1185">Reference proteome</keyword>
<dbReference type="Gene3D" id="3.40.190.150">
    <property type="entry name" value="Bordetella uptake gene, domain 1"/>
    <property type="match status" value="1"/>
</dbReference>
<dbReference type="PANTHER" id="PTHR42928">
    <property type="entry name" value="TRICARBOXYLATE-BINDING PROTEIN"/>
    <property type="match status" value="1"/>
</dbReference>
<sequence length="332" mass="35228">MTRFSLQRRAVARAGACLLLPAWAQVGAAAAATWPAKPVRMVVSSPAGSTGDVIARLLCDQMTRATGQPFIVDNKPGANSSIGAAEVARAAPDGHTLMLANTSSVVVNPQLYKKLPYSDKDFTPISAIVEGRFILAVNPAWAQAQGIATAADFLGWAKRNPGRVRYGSAGQGNLAHLTFAMLNNHAGIVTTHIPYKGSGPAQNALMAGEIEAMFDIPNAIPLFESGRLKPLAVTAPQRIAALPQVPTLEEVGVRGFDVTYWMAVQAPARTPPAIVDQVYAALKQAAADPKTRAGLAVQGDVIVMAPQPFAQRIQREIALWGDVIRREKLSLE</sequence>
<dbReference type="PIRSF" id="PIRSF017082">
    <property type="entry name" value="YflP"/>
    <property type="match status" value="1"/>
</dbReference>
<dbReference type="InterPro" id="IPR042100">
    <property type="entry name" value="Bug_dom1"/>
</dbReference>
<dbReference type="KEGG" id="cser:CCO03_10155"/>
<evidence type="ECO:0000313" key="4">
    <source>
        <dbReference type="Proteomes" id="UP000196138"/>
    </source>
</evidence>
<reference evidence="3 4" key="1">
    <citation type="submission" date="2017-05" db="EMBL/GenBank/DDBJ databases">
        <authorList>
            <person name="Song R."/>
            <person name="Chenine A.L."/>
            <person name="Ruprecht R.M."/>
        </authorList>
    </citation>
    <scope>NUCLEOTIDE SEQUENCE [LARGE SCALE GENOMIC DNA]</scope>
    <source>
        <strain evidence="3 4">DSM 26136</strain>
    </source>
</reference>
<keyword evidence="2" id="KW-0732">Signal</keyword>
<accession>A0A1Y0ENH9</accession>
<organism evidence="3 4">
    <name type="scientific">Comamonas serinivorans</name>
    <dbReference type="NCBI Taxonomy" id="1082851"/>
    <lineage>
        <taxon>Bacteria</taxon>
        <taxon>Pseudomonadati</taxon>
        <taxon>Pseudomonadota</taxon>
        <taxon>Betaproteobacteria</taxon>
        <taxon>Burkholderiales</taxon>
        <taxon>Comamonadaceae</taxon>
        <taxon>Comamonas</taxon>
    </lineage>
</organism>
<evidence type="ECO:0000256" key="2">
    <source>
        <dbReference type="SAM" id="SignalP"/>
    </source>
</evidence>
<dbReference type="RefSeq" id="WP_087280670.1">
    <property type="nucleotide sequence ID" value="NZ_CP021455.1"/>
</dbReference>
<feature type="chain" id="PRO_5012598209" evidence="2">
    <location>
        <begin position="25"/>
        <end position="332"/>
    </location>
</feature>
<dbReference type="InterPro" id="IPR005064">
    <property type="entry name" value="BUG"/>
</dbReference>
<comment type="similarity">
    <text evidence="1">Belongs to the UPF0065 (bug) family.</text>
</comment>